<reference evidence="2" key="1">
    <citation type="submission" date="2020-08" db="EMBL/GenBank/DDBJ databases">
        <title>Multicomponent nature underlies the extraordinary mechanical properties of spider dragline silk.</title>
        <authorList>
            <person name="Kono N."/>
            <person name="Nakamura H."/>
            <person name="Mori M."/>
            <person name="Yoshida Y."/>
            <person name="Ohtoshi R."/>
            <person name="Malay A.D."/>
            <person name="Moran D.A.P."/>
            <person name="Tomita M."/>
            <person name="Numata K."/>
            <person name="Arakawa K."/>
        </authorList>
    </citation>
    <scope>NUCLEOTIDE SEQUENCE</scope>
</reference>
<dbReference type="GO" id="GO:0071897">
    <property type="term" value="P:DNA biosynthetic process"/>
    <property type="evidence" value="ECO:0007669"/>
    <property type="project" value="UniProtKB-ARBA"/>
</dbReference>
<accession>A0A8X6UFT7</accession>
<dbReference type="PANTHER" id="PTHR47027:SF20">
    <property type="entry name" value="REVERSE TRANSCRIPTASE-LIKE PROTEIN WITH RNA-DIRECTED DNA POLYMERASE DOMAIN"/>
    <property type="match status" value="1"/>
</dbReference>
<dbReference type="AlphaFoldDB" id="A0A8X6UFT7"/>
<dbReference type="EMBL" id="BMAW01082253">
    <property type="protein sequence ID" value="GFU28248.1"/>
    <property type="molecule type" value="Genomic_DNA"/>
</dbReference>
<name>A0A8X6UFT7_NEPPI</name>
<proteinExistence type="predicted"/>
<dbReference type="SUPFAM" id="SSF56672">
    <property type="entry name" value="DNA/RNA polymerases"/>
    <property type="match status" value="1"/>
</dbReference>
<comment type="caution">
    <text evidence="2">The sequence shown here is derived from an EMBL/GenBank/DDBJ whole genome shotgun (WGS) entry which is preliminary data.</text>
</comment>
<dbReference type="Gene3D" id="3.30.70.270">
    <property type="match status" value="1"/>
</dbReference>
<dbReference type="InterPro" id="IPR043502">
    <property type="entry name" value="DNA/RNA_pol_sf"/>
</dbReference>
<dbReference type="Pfam" id="PF00078">
    <property type="entry name" value="RVT_1"/>
    <property type="match status" value="1"/>
</dbReference>
<feature type="domain" description="Reverse transcriptase" evidence="1">
    <location>
        <begin position="1"/>
        <end position="182"/>
    </location>
</feature>
<keyword evidence="3" id="KW-1185">Reference proteome</keyword>
<organism evidence="2 3">
    <name type="scientific">Nephila pilipes</name>
    <name type="common">Giant wood spider</name>
    <name type="synonym">Nephila maculata</name>
    <dbReference type="NCBI Taxonomy" id="299642"/>
    <lineage>
        <taxon>Eukaryota</taxon>
        <taxon>Metazoa</taxon>
        <taxon>Ecdysozoa</taxon>
        <taxon>Arthropoda</taxon>
        <taxon>Chelicerata</taxon>
        <taxon>Arachnida</taxon>
        <taxon>Araneae</taxon>
        <taxon>Araneomorphae</taxon>
        <taxon>Entelegynae</taxon>
        <taxon>Araneoidea</taxon>
        <taxon>Nephilidae</taxon>
        <taxon>Nephila</taxon>
    </lineage>
</organism>
<evidence type="ECO:0000259" key="1">
    <source>
        <dbReference type="PROSITE" id="PS50878"/>
    </source>
</evidence>
<evidence type="ECO:0000313" key="3">
    <source>
        <dbReference type="Proteomes" id="UP000887013"/>
    </source>
</evidence>
<protein>
    <submittedName>
        <fullName evidence="2">Retrovirus-related Pol polyprotein from type-1 retrotransposable element R2</fullName>
    </submittedName>
</protein>
<dbReference type="Proteomes" id="UP000887013">
    <property type="component" value="Unassembled WGS sequence"/>
</dbReference>
<gene>
    <name evidence="2" type="ORF">NPIL_341581</name>
</gene>
<dbReference type="PROSITE" id="PS50878">
    <property type="entry name" value="RT_POL"/>
    <property type="match status" value="1"/>
</dbReference>
<dbReference type="PANTHER" id="PTHR47027">
    <property type="entry name" value="REVERSE TRANSCRIPTASE DOMAIN-CONTAINING PROTEIN"/>
    <property type="match status" value="1"/>
</dbReference>
<sequence>MAWLDLENAFGSVPHSFILGALERAGVPESPTALVSVLYTGSTSVIRVESGWTDPIPMCAGVRQGCPLSSIIFNLTLEQILRTGLPPDAGFELFSKSVSCLAYADDLLIIDSSSAGLQRTIDLISTQDNRAGLKFKPAKCAYLSFSFTSHRRHIDPSHIRVNDVPITNIMDQDAYKYFGVRVGFSFRQDHGEFFRGISTDVEKVSESLFAPWQMLTAIRAHVLARAEFLSRNSHIRKRDVADLDKTLVRGGAALPEFRSLLDIHAVSHAFRLFASHDPNISGVAAESLRSVVRKKLLRDPTPGDCCDFLNGKKDRDFARESGDISSQWSRARHSLQRLSSAIKFEWLFIEETGYHLNIYRSPNPASVTKWRATLFPSWRASWIRENYRSLLLPPCLQPFPSGGRLHQIL</sequence>
<dbReference type="InterPro" id="IPR000477">
    <property type="entry name" value="RT_dom"/>
</dbReference>
<evidence type="ECO:0000313" key="2">
    <source>
        <dbReference type="EMBL" id="GFU28248.1"/>
    </source>
</evidence>
<dbReference type="OrthoDB" id="6436077at2759"/>
<dbReference type="InterPro" id="IPR043128">
    <property type="entry name" value="Rev_trsase/Diguanyl_cyclase"/>
</dbReference>